<gene>
    <name evidence="1" type="primary">PARPA_08317.1 scaffold 32756</name>
</gene>
<accession>A0A0B7N9P1</accession>
<evidence type="ECO:0000313" key="2">
    <source>
        <dbReference type="Proteomes" id="UP000054107"/>
    </source>
</evidence>
<organism evidence="1 2">
    <name type="scientific">Parasitella parasitica</name>
    <dbReference type="NCBI Taxonomy" id="35722"/>
    <lineage>
        <taxon>Eukaryota</taxon>
        <taxon>Fungi</taxon>
        <taxon>Fungi incertae sedis</taxon>
        <taxon>Mucoromycota</taxon>
        <taxon>Mucoromycotina</taxon>
        <taxon>Mucoromycetes</taxon>
        <taxon>Mucorales</taxon>
        <taxon>Mucorineae</taxon>
        <taxon>Mucoraceae</taxon>
        <taxon>Parasitella</taxon>
    </lineage>
</organism>
<name>A0A0B7N9P1_9FUNG</name>
<protein>
    <submittedName>
        <fullName evidence="1">Uncharacterized protein</fullName>
    </submittedName>
</protein>
<dbReference type="OrthoDB" id="2263464at2759"/>
<keyword evidence="2" id="KW-1185">Reference proteome</keyword>
<evidence type="ECO:0000313" key="1">
    <source>
        <dbReference type="EMBL" id="CEP14154.1"/>
    </source>
</evidence>
<reference evidence="1 2" key="1">
    <citation type="submission" date="2014-09" db="EMBL/GenBank/DDBJ databases">
        <authorList>
            <person name="Ellenberger Sabrina"/>
        </authorList>
    </citation>
    <scope>NUCLEOTIDE SEQUENCE [LARGE SCALE GENOMIC DNA]</scope>
    <source>
        <strain evidence="1 2">CBS 412.66</strain>
    </source>
</reference>
<proteinExistence type="predicted"/>
<sequence length="124" mass="14195">MPAKYLIHIDYAIRHWSMSTPSPGLYLMNKEQKVDIIKDFERKSEGVIPFMNFTISLGVSLDETMNDLSVLSKEHDKVLRETYFGTDDNTHLSLLDFVNPVLVRLNENKHKDEVAEEGPQSPSS</sequence>
<dbReference type="EMBL" id="LN731032">
    <property type="protein sequence ID" value="CEP14154.1"/>
    <property type="molecule type" value="Genomic_DNA"/>
</dbReference>
<dbReference type="Proteomes" id="UP000054107">
    <property type="component" value="Unassembled WGS sequence"/>
</dbReference>
<dbReference type="AlphaFoldDB" id="A0A0B7N9P1"/>